<sequence>MLLAWQGKAGRKILGKWPFIWKMTLMRADKHVLICNLQISFPYMVLFNPDTRQGGINHLGGRALKFKFQDFLVHGDSNVISQEGTIEV</sequence>
<dbReference type="Ensembl" id="ENSCCAT00000015668.1">
    <property type="protein sequence ID" value="ENSCCAP00000002385.1"/>
    <property type="gene ID" value="ENSCCAG00000014619.1"/>
</dbReference>
<dbReference type="GeneTree" id="ENSGT00910000147106"/>
<name>A0A2K5PFI0_CEBIM</name>
<accession>A0A2K5PFI0</accession>
<proteinExistence type="predicted"/>
<evidence type="ECO:0000313" key="2">
    <source>
        <dbReference type="Proteomes" id="UP000233040"/>
    </source>
</evidence>
<dbReference type="OMA" id="TRQGGIN"/>
<reference evidence="1" key="1">
    <citation type="submission" date="2025-08" db="UniProtKB">
        <authorList>
            <consortium name="Ensembl"/>
        </authorList>
    </citation>
    <scope>IDENTIFICATION</scope>
</reference>
<protein>
    <submittedName>
        <fullName evidence="1">Uncharacterized protein</fullName>
    </submittedName>
</protein>
<reference evidence="1" key="2">
    <citation type="submission" date="2025-09" db="UniProtKB">
        <authorList>
            <consortium name="Ensembl"/>
        </authorList>
    </citation>
    <scope>IDENTIFICATION</scope>
</reference>
<organism evidence="1 2">
    <name type="scientific">Cebus imitator</name>
    <name type="common">Panamanian white-faced capuchin</name>
    <name type="synonym">Cebus capucinus imitator</name>
    <dbReference type="NCBI Taxonomy" id="2715852"/>
    <lineage>
        <taxon>Eukaryota</taxon>
        <taxon>Metazoa</taxon>
        <taxon>Chordata</taxon>
        <taxon>Craniata</taxon>
        <taxon>Vertebrata</taxon>
        <taxon>Euteleostomi</taxon>
        <taxon>Mammalia</taxon>
        <taxon>Eutheria</taxon>
        <taxon>Euarchontoglires</taxon>
        <taxon>Primates</taxon>
        <taxon>Haplorrhini</taxon>
        <taxon>Platyrrhini</taxon>
        <taxon>Cebidae</taxon>
        <taxon>Cebinae</taxon>
        <taxon>Cebus</taxon>
    </lineage>
</organism>
<evidence type="ECO:0000313" key="1">
    <source>
        <dbReference type="Ensembl" id="ENSCCAP00000002385.1"/>
    </source>
</evidence>
<dbReference type="Proteomes" id="UP000233040">
    <property type="component" value="Unassembled WGS sequence"/>
</dbReference>
<keyword evidence="2" id="KW-1185">Reference proteome</keyword>
<dbReference type="AlphaFoldDB" id="A0A2K5PFI0"/>